<keyword evidence="12" id="KW-0418">Kinase</keyword>
<dbReference type="SUPFAM" id="SSF53067">
    <property type="entry name" value="Actin-like ATPase domain"/>
    <property type="match status" value="1"/>
</dbReference>
<protein>
    <recommendedName>
        <fullName evidence="6">pantothenate kinase</fullName>
        <ecNumber evidence="6">2.7.1.33</ecNumber>
    </recommendedName>
</protein>
<evidence type="ECO:0000256" key="14">
    <source>
        <dbReference type="ARBA" id="ARBA00022840"/>
    </source>
</evidence>
<feature type="domain" description="Damage-control phosphatase ARMT1-like metal-binding" evidence="19">
    <location>
        <begin position="429"/>
        <end position="749"/>
    </location>
</feature>
<dbReference type="Pfam" id="PF03630">
    <property type="entry name" value="Fumble"/>
    <property type="match status" value="1"/>
</dbReference>
<proteinExistence type="inferred from homology"/>
<evidence type="ECO:0000259" key="19">
    <source>
        <dbReference type="Pfam" id="PF01937"/>
    </source>
</evidence>
<evidence type="ECO:0000256" key="17">
    <source>
        <dbReference type="ARBA" id="ARBA00060870"/>
    </source>
</evidence>
<evidence type="ECO:0000313" key="20">
    <source>
        <dbReference type="EMBL" id="CAE0151172.1"/>
    </source>
</evidence>
<dbReference type="PANTHER" id="PTHR12280:SF20">
    <property type="entry name" value="4'-PHOSPHOPANTETHEINE PHOSPHATASE"/>
    <property type="match status" value="1"/>
</dbReference>
<keyword evidence="16" id="KW-0464">Manganese</keyword>
<dbReference type="CDD" id="cd24123">
    <property type="entry name" value="ASKHA_NBD_PanK-II_Pank4"/>
    <property type="match status" value="1"/>
</dbReference>
<dbReference type="GO" id="GO:0015937">
    <property type="term" value="P:coenzyme A biosynthetic process"/>
    <property type="evidence" value="ECO:0007669"/>
    <property type="project" value="UniProtKB-KW"/>
</dbReference>
<organism evidence="20">
    <name type="scientific">Prasinoderma singulare</name>
    <dbReference type="NCBI Taxonomy" id="676789"/>
    <lineage>
        <taxon>Eukaryota</taxon>
        <taxon>Viridiplantae</taxon>
        <taxon>Prasinodermophyta</taxon>
        <taxon>Prasinodermophyceae</taxon>
        <taxon>Prasinodermales</taxon>
        <taxon>Prasinodermaceae</taxon>
        <taxon>Prasinoderma</taxon>
    </lineage>
</organism>
<sequence length="779" mass="83206">MECLVAGANFLLRAVRDEAFAYTRRDGRQYVRLYPDAPPGSADSLFPYLLVNIGSGVSIVRVDGPGNSTRISGSTLGGGAFWGLCRLLTGCETFDEMLELSKKGDNARVDMMVGDIYGGRAYESAGLSADTIASSFGKVVMRRDHLADYRPEDLALSLLRMVSYNIGQIAHLNAVQHGLKRVFFGGYFIRGHSFTMDTIAFAIDFWSKGQMQALFLRHEGFLGAIGAFVHSGGDPGRASPPLDAGPSPRVWVERFPIGAPIAAGAIYGPPIETIEEKVHWVEKFVRISRRRNLCGALGAMPSDTALAAVAAGGSPGGTPPSSPRVSKTRAPSAFARELSCEGGATAGRFARESSEGVSSSEEASCGRSAPPATVSLGTPGGEDVLGVLHLCENVVFPLLFDKEGYDPNTVDVSNEGELEYWVGILLKQLPPLLERAIRSEGDTEDAQRRGEAMNLAMRVHLSRLRAEPTSYGRLGLAEVLELREDCLREFFFRDAYIVEKHNENTAAMTVLAGLLAEIDSLSREARLRALVDGMLAGNIFDWGSSACVELYQNGSILDIYRQARAKLARPFLVDDFEAFAERALENAPDGSALSYRRVLLFCDNSGADAILGVLPMAREVVRGGGEAVLVANSLPALNDVTAGELVHILAAAAELCPILASASVRGGVFEGEIDADDRGGVLRVVASGHGGPCLDLRRVTTALADAAQGADLIVLVGMGRALHTNLLATFTCDSLKLAMVKNQRLASTLFAGKLYDCCCCFQKAGEMPGLPGPIGECCK</sequence>
<feature type="region of interest" description="Disordered" evidence="18">
    <location>
        <begin position="310"/>
        <end position="329"/>
    </location>
</feature>
<evidence type="ECO:0000256" key="15">
    <source>
        <dbReference type="ARBA" id="ARBA00022993"/>
    </source>
</evidence>
<accession>A0A7S3C1B0</accession>
<comment type="catalytic activity">
    <reaction evidence="1">
        <text>(R)-pantothenate + ATP = (R)-4'-phosphopantothenate + ADP + H(+)</text>
        <dbReference type="Rhea" id="RHEA:16373"/>
        <dbReference type="ChEBI" id="CHEBI:10986"/>
        <dbReference type="ChEBI" id="CHEBI:15378"/>
        <dbReference type="ChEBI" id="CHEBI:29032"/>
        <dbReference type="ChEBI" id="CHEBI:30616"/>
        <dbReference type="ChEBI" id="CHEBI:456216"/>
        <dbReference type="EC" id="2.7.1.33"/>
    </reaction>
</comment>
<evidence type="ECO:0000256" key="5">
    <source>
        <dbReference type="ARBA" id="ARBA00005225"/>
    </source>
</evidence>
<dbReference type="EMBL" id="HBHY01020533">
    <property type="protein sequence ID" value="CAE0151172.1"/>
    <property type="molecule type" value="Transcribed_RNA"/>
</dbReference>
<keyword evidence="7" id="KW-0963">Cytoplasm</keyword>
<evidence type="ECO:0000256" key="12">
    <source>
        <dbReference type="ARBA" id="ARBA00022777"/>
    </source>
</evidence>
<evidence type="ECO:0000256" key="9">
    <source>
        <dbReference type="ARBA" id="ARBA00022679"/>
    </source>
</evidence>
<comment type="similarity">
    <text evidence="17">Belongs to the type II pantothenate kinase family.</text>
</comment>
<dbReference type="InterPro" id="IPR043129">
    <property type="entry name" value="ATPase_NBD"/>
</dbReference>
<evidence type="ECO:0000256" key="7">
    <source>
        <dbReference type="ARBA" id="ARBA00022490"/>
    </source>
</evidence>
<evidence type="ECO:0000256" key="10">
    <source>
        <dbReference type="ARBA" id="ARBA00022723"/>
    </source>
</evidence>
<evidence type="ECO:0000256" key="16">
    <source>
        <dbReference type="ARBA" id="ARBA00023211"/>
    </source>
</evidence>
<keyword evidence="9" id="KW-0808">Transferase</keyword>
<dbReference type="FunFam" id="3.30.420.40:FF:000025">
    <property type="entry name" value="pantothenate kinase 2, mitochondrial"/>
    <property type="match status" value="1"/>
</dbReference>
<evidence type="ECO:0000256" key="3">
    <source>
        <dbReference type="ARBA" id="ARBA00001967"/>
    </source>
</evidence>
<keyword evidence="11" id="KW-0547">Nucleotide-binding</keyword>
<comment type="cofactor">
    <cofactor evidence="3">
        <name>Ni(2+)</name>
        <dbReference type="ChEBI" id="CHEBI:49786"/>
    </cofactor>
</comment>
<comment type="cofactor">
    <cofactor evidence="2">
        <name>Mn(2+)</name>
        <dbReference type="ChEBI" id="CHEBI:29035"/>
    </cofactor>
</comment>
<dbReference type="SUPFAM" id="SSF111321">
    <property type="entry name" value="AF1104-like"/>
    <property type="match status" value="1"/>
</dbReference>
<feature type="region of interest" description="Disordered" evidence="18">
    <location>
        <begin position="349"/>
        <end position="377"/>
    </location>
</feature>
<dbReference type="Gene3D" id="3.30.420.40">
    <property type="match status" value="1"/>
</dbReference>
<dbReference type="NCBIfam" id="TIGR00555">
    <property type="entry name" value="panK_eukar"/>
    <property type="match status" value="1"/>
</dbReference>
<dbReference type="EC" id="2.7.1.33" evidence="6"/>
<dbReference type="Gene3D" id="1.20.1700.10">
    <property type="entry name" value="AF1104-like"/>
    <property type="match status" value="1"/>
</dbReference>
<dbReference type="AlphaFoldDB" id="A0A7S3C1B0"/>
<comment type="pathway">
    <text evidence="5">Cofactor biosynthesis; coenzyme A biosynthesis; CoA from (R)-pantothenate: step 1/5.</text>
</comment>
<dbReference type="Pfam" id="PF01937">
    <property type="entry name" value="ARMT1-like_dom"/>
    <property type="match status" value="1"/>
</dbReference>
<evidence type="ECO:0000256" key="2">
    <source>
        <dbReference type="ARBA" id="ARBA00001936"/>
    </source>
</evidence>
<evidence type="ECO:0000256" key="8">
    <source>
        <dbReference type="ARBA" id="ARBA00022596"/>
    </source>
</evidence>
<evidence type="ECO:0000256" key="1">
    <source>
        <dbReference type="ARBA" id="ARBA00001206"/>
    </source>
</evidence>
<dbReference type="GO" id="GO:0016787">
    <property type="term" value="F:hydrolase activity"/>
    <property type="evidence" value="ECO:0007669"/>
    <property type="project" value="UniProtKB-KW"/>
</dbReference>
<dbReference type="GO" id="GO:0005829">
    <property type="term" value="C:cytosol"/>
    <property type="evidence" value="ECO:0007669"/>
    <property type="project" value="TreeGrafter"/>
</dbReference>
<evidence type="ECO:0000256" key="4">
    <source>
        <dbReference type="ARBA" id="ARBA00004496"/>
    </source>
</evidence>
<evidence type="ECO:0000256" key="6">
    <source>
        <dbReference type="ARBA" id="ARBA00012102"/>
    </source>
</evidence>
<dbReference type="Gene3D" id="3.40.50.10880">
    <property type="entry name" value="Uncharacterised protein PF01937, DUF89, domain 3"/>
    <property type="match status" value="1"/>
</dbReference>
<dbReference type="InterPro" id="IPR004567">
    <property type="entry name" value="Type_II_PanK"/>
</dbReference>
<keyword evidence="15" id="KW-0173">Coenzyme A biosynthesis</keyword>
<comment type="subcellular location">
    <subcellularLocation>
        <location evidence="4">Cytoplasm</location>
    </subcellularLocation>
</comment>
<dbReference type="InterPro" id="IPR036075">
    <property type="entry name" value="ARMT-1-like_metal-bd_sf"/>
</dbReference>
<evidence type="ECO:0000256" key="18">
    <source>
        <dbReference type="SAM" id="MobiDB-lite"/>
    </source>
</evidence>
<dbReference type="GO" id="GO:0004594">
    <property type="term" value="F:pantothenate kinase activity"/>
    <property type="evidence" value="ECO:0007669"/>
    <property type="project" value="UniProtKB-EC"/>
</dbReference>
<dbReference type="InterPro" id="IPR035073">
    <property type="entry name" value="At2g17340_3_helix_bundle"/>
</dbReference>
<dbReference type="GO" id="GO:0005524">
    <property type="term" value="F:ATP binding"/>
    <property type="evidence" value="ECO:0007669"/>
    <property type="project" value="UniProtKB-KW"/>
</dbReference>
<keyword evidence="8" id="KW-0533">Nickel</keyword>
<gene>
    <name evidence="20" type="ORF">PSIN1315_LOCUS13130</name>
</gene>
<name>A0A7S3C1B0_9VIRI</name>
<evidence type="ECO:0000256" key="13">
    <source>
        <dbReference type="ARBA" id="ARBA00022801"/>
    </source>
</evidence>
<dbReference type="InterPro" id="IPR002791">
    <property type="entry name" value="ARMT1-like_metal-bd"/>
</dbReference>
<evidence type="ECO:0000256" key="11">
    <source>
        <dbReference type="ARBA" id="ARBA00022741"/>
    </source>
</evidence>
<dbReference type="GO" id="GO:0046872">
    <property type="term" value="F:metal ion binding"/>
    <property type="evidence" value="ECO:0007669"/>
    <property type="project" value="UniProtKB-KW"/>
</dbReference>
<dbReference type="GO" id="GO:0005634">
    <property type="term" value="C:nucleus"/>
    <property type="evidence" value="ECO:0007669"/>
    <property type="project" value="TreeGrafter"/>
</dbReference>
<dbReference type="PANTHER" id="PTHR12280">
    <property type="entry name" value="PANTOTHENATE KINASE"/>
    <property type="match status" value="1"/>
</dbReference>
<keyword evidence="10" id="KW-0479">Metal-binding</keyword>
<reference evidence="20" key="1">
    <citation type="submission" date="2021-01" db="EMBL/GenBank/DDBJ databases">
        <authorList>
            <person name="Corre E."/>
            <person name="Pelletier E."/>
            <person name="Niang G."/>
            <person name="Scheremetjew M."/>
            <person name="Finn R."/>
            <person name="Kale V."/>
            <person name="Holt S."/>
            <person name="Cochrane G."/>
            <person name="Meng A."/>
            <person name="Brown T."/>
            <person name="Cohen L."/>
        </authorList>
    </citation>
    <scope>NUCLEOTIDE SEQUENCE</scope>
    <source>
        <strain evidence="20">RCC927</strain>
    </source>
</reference>
<keyword evidence="13" id="KW-0378">Hydrolase</keyword>
<keyword evidence="14" id="KW-0067">ATP-binding</keyword>